<feature type="transmembrane region" description="Helical" evidence="1">
    <location>
        <begin position="112"/>
        <end position="132"/>
    </location>
</feature>
<dbReference type="AlphaFoldDB" id="A0AAU9CVJ9"/>
<gene>
    <name evidence="2" type="ORF">XA3_04530</name>
</gene>
<keyword evidence="1" id="KW-0472">Membrane</keyword>
<feature type="transmembrane region" description="Helical" evidence="1">
    <location>
        <begin position="5"/>
        <end position="21"/>
    </location>
</feature>
<dbReference type="CDD" id="cd21416">
    <property type="entry name" value="HDC_protein"/>
    <property type="match status" value="1"/>
</dbReference>
<keyword evidence="1" id="KW-0812">Transmembrane</keyword>
<feature type="transmembrane region" description="Helical" evidence="1">
    <location>
        <begin position="211"/>
        <end position="232"/>
    </location>
</feature>
<organism evidence="2 3">
    <name type="scientific">Xylocopilactobacillus apicola</name>
    <dbReference type="NCBI Taxonomy" id="2932184"/>
    <lineage>
        <taxon>Bacteria</taxon>
        <taxon>Bacillati</taxon>
        <taxon>Bacillota</taxon>
        <taxon>Bacilli</taxon>
        <taxon>Lactobacillales</taxon>
        <taxon>Lactobacillaceae</taxon>
        <taxon>Xylocopilactobacillus</taxon>
    </lineage>
</organism>
<feature type="transmembrane region" description="Helical" evidence="1">
    <location>
        <begin position="238"/>
        <end position="256"/>
    </location>
</feature>
<feature type="transmembrane region" description="Helical" evidence="1">
    <location>
        <begin position="268"/>
        <end position="286"/>
    </location>
</feature>
<feature type="transmembrane region" description="Helical" evidence="1">
    <location>
        <begin position="371"/>
        <end position="391"/>
    </location>
</feature>
<dbReference type="InterPro" id="IPR049576">
    <property type="entry name" value="HDC-like"/>
</dbReference>
<accession>A0AAU9CVJ9</accession>
<feature type="transmembrane region" description="Helical" evidence="1">
    <location>
        <begin position="144"/>
        <end position="167"/>
    </location>
</feature>
<protein>
    <recommendedName>
        <fullName evidence="4">Integral membrane protein</fullName>
    </recommendedName>
</protein>
<evidence type="ECO:0000313" key="2">
    <source>
        <dbReference type="EMBL" id="BDR58012.1"/>
    </source>
</evidence>
<dbReference type="Proteomes" id="UP001321861">
    <property type="component" value="Chromosome"/>
</dbReference>
<keyword evidence="3" id="KW-1185">Reference proteome</keyword>
<proteinExistence type="predicted"/>
<keyword evidence="1" id="KW-1133">Transmembrane helix</keyword>
<sequence length="394" mass="43144">MTYISAFLIIMLFIMIGEWVSSATHALIPSVFATALLFIIGFWTILPKNIATSASFGPNFSTICMNLLLINLGTLMSLKELLQQWRAACIAILGVVGTLILTLTLGTLIFDWHTVLAAVPSLTGGIVSALLMTDGLKTHNLTHLVSLPVAMLVFHSLVGYPLTSWLLKQEGNRLVKQFNKMPKEEQKKAILSDDEKNSGKTKMFDKLPKQYNTPSFILVKIAFIALISNFLANLTNGTINSNIIGLILGVLAHQVGFIETQSLNKAGVFNWLMYGLLAYAFSQLGLTTPQQMATIIVQILVLIVLGLIGMFIASYILAKPFKMSWQMAYSCALTSLFGFPTDYILTSEVSREVANNESEEAYLLANMMPKMLVGGFATVSLASVIIASIFLKLL</sequence>
<dbReference type="KEGG" id="xap:XA3_04530"/>
<dbReference type="RefSeq" id="WP_317635936.1">
    <property type="nucleotide sequence ID" value="NZ_AP026802.1"/>
</dbReference>
<evidence type="ECO:0000313" key="3">
    <source>
        <dbReference type="Proteomes" id="UP001321861"/>
    </source>
</evidence>
<feature type="transmembrane region" description="Helical" evidence="1">
    <location>
        <begin position="58"/>
        <end position="78"/>
    </location>
</feature>
<evidence type="ECO:0008006" key="4">
    <source>
        <dbReference type="Google" id="ProtNLM"/>
    </source>
</evidence>
<evidence type="ECO:0000256" key="1">
    <source>
        <dbReference type="SAM" id="Phobius"/>
    </source>
</evidence>
<dbReference type="EMBL" id="AP026802">
    <property type="protein sequence ID" value="BDR58012.1"/>
    <property type="molecule type" value="Genomic_DNA"/>
</dbReference>
<feature type="transmembrane region" description="Helical" evidence="1">
    <location>
        <begin position="84"/>
        <end position="105"/>
    </location>
</feature>
<feature type="transmembrane region" description="Helical" evidence="1">
    <location>
        <begin position="27"/>
        <end position="46"/>
    </location>
</feature>
<feature type="transmembrane region" description="Helical" evidence="1">
    <location>
        <begin position="292"/>
        <end position="318"/>
    </location>
</feature>
<reference evidence="2 3" key="1">
    <citation type="journal article" date="2023" name="Microbiol. Spectr.">
        <title>Symbiosis of Carpenter Bees with Uncharacterized Lactic Acid Bacteria Showing NAD Auxotrophy.</title>
        <authorList>
            <person name="Kawasaki S."/>
            <person name="Ozawa K."/>
            <person name="Mori T."/>
            <person name="Yamamoto A."/>
            <person name="Ito M."/>
            <person name="Ohkuma M."/>
            <person name="Sakamoto M."/>
            <person name="Matsutani M."/>
        </authorList>
    </citation>
    <scope>NUCLEOTIDE SEQUENCE [LARGE SCALE GENOMIC DNA]</scope>
    <source>
        <strain evidence="2 3">XA3</strain>
    </source>
</reference>
<name>A0AAU9CVJ9_9LACO</name>